<gene>
    <name evidence="2" type="ORF">M0R45_016394</name>
</gene>
<comment type="caution">
    <text evidence="2">The sequence shown here is derived from an EMBL/GenBank/DDBJ whole genome shotgun (WGS) entry which is preliminary data.</text>
</comment>
<evidence type="ECO:0000313" key="3">
    <source>
        <dbReference type="Proteomes" id="UP001457282"/>
    </source>
</evidence>
<organism evidence="2 3">
    <name type="scientific">Rubus argutus</name>
    <name type="common">Southern blackberry</name>
    <dbReference type="NCBI Taxonomy" id="59490"/>
    <lineage>
        <taxon>Eukaryota</taxon>
        <taxon>Viridiplantae</taxon>
        <taxon>Streptophyta</taxon>
        <taxon>Embryophyta</taxon>
        <taxon>Tracheophyta</taxon>
        <taxon>Spermatophyta</taxon>
        <taxon>Magnoliopsida</taxon>
        <taxon>eudicotyledons</taxon>
        <taxon>Gunneridae</taxon>
        <taxon>Pentapetalae</taxon>
        <taxon>rosids</taxon>
        <taxon>fabids</taxon>
        <taxon>Rosales</taxon>
        <taxon>Rosaceae</taxon>
        <taxon>Rosoideae</taxon>
        <taxon>Rosoideae incertae sedis</taxon>
        <taxon>Rubus</taxon>
    </lineage>
</organism>
<dbReference type="AlphaFoldDB" id="A0AAW1XUX4"/>
<feature type="region of interest" description="Disordered" evidence="1">
    <location>
        <begin position="60"/>
        <end position="79"/>
    </location>
</feature>
<reference evidence="2 3" key="1">
    <citation type="journal article" date="2023" name="G3 (Bethesda)">
        <title>A chromosome-length genome assembly and annotation of blackberry (Rubus argutus, cv. 'Hillquist').</title>
        <authorList>
            <person name="Bruna T."/>
            <person name="Aryal R."/>
            <person name="Dudchenko O."/>
            <person name="Sargent D.J."/>
            <person name="Mead D."/>
            <person name="Buti M."/>
            <person name="Cavallini A."/>
            <person name="Hytonen T."/>
            <person name="Andres J."/>
            <person name="Pham M."/>
            <person name="Weisz D."/>
            <person name="Mascagni F."/>
            <person name="Usai G."/>
            <person name="Natali L."/>
            <person name="Bassil N."/>
            <person name="Fernandez G.E."/>
            <person name="Lomsadze A."/>
            <person name="Armour M."/>
            <person name="Olukolu B."/>
            <person name="Poorten T."/>
            <person name="Britton C."/>
            <person name="Davik J."/>
            <person name="Ashrafi H."/>
            <person name="Aiden E.L."/>
            <person name="Borodovsky M."/>
            <person name="Worthington M."/>
        </authorList>
    </citation>
    <scope>NUCLEOTIDE SEQUENCE [LARGE SCALE GENOMIC DNA]</scope>
    <source>
        <strain evidence="2">PI 553951</strain>
    </source>
</reference>
<sequence length="79" mass="8834">MYKMIEVEENVDDYKHDLVVSKKSLDTMSDYTDNGEIGSKDKREVTVSDGTPMTCELQAKPEKKVDGSNEDLSLFGSPN</sequence>
<dbReference type="EMBL" id="JBEDUW010000003">
    <property type="protein sequence ID" value="KAK9939705.1"/>
    <property type="molecule type" value="Genomic_DNA"/>
</dbReference>
<evidence type="ECO:0000313" key="2">
    <source>
        <dbReference type="EMBL" id="KAK9939705.1"/>
    </source>
</evidence>
<name>A0AAW1XUX4_RUBAR</name>
<evidence type="ECO:0000256" key="1">
    <source>
        <dbReference type="SAM" id="MobiDB-lite"/>
    </source>
</evidence>
<accession>A0AAW1XUX4</accession>
<keyword evidence="3" id="KW-1185">Reference proteome</keyword>
<dbReference type="Proteomes" id="UP001457282">
    <property type="component" value="Unassembled WGS sequence"/>
</dbReference>
<protein>
    <submittedName>
        <fullName evidence="2">Uncharacterized protein</fullName>
    </submittedName>
</protein>
<proteinExistence type="predicted"/>